<dbReference type="SUPFAM" id="SSF53187">
    <property type="entry name" value="Zn-dependent exopeptidases"/>
    <property type="match status" value="1"/>
</dbReference>
<dbReference type="CDD" id="cd06254">
    <property type="entry name" value="M14_ASTE_ASPA-like"/>
    <property type="match status" value="1"/>
</dbReference>
<evidence type="ECO:0000313" key="7">
    <source>
        <dbReference type="EMBL" id="RNL81727.1"/>
    </source>
</evidence>
<dbReference type="InterPro" id="IPR055438">
    <property type="entry name" value="AstE_AspA_cat"/>
</dbReference>
<dbReference type="GO" id="GO:0016811">
    <property type="term" value="F:hydrolase activity, acting on carbon-nitrogen (but not peptide) bonds, in linear amides"/>
    <property type="evidence" value="ECO:0007669"/>
    <property type="project" value="InterPro"/>
</dbReference>
<keyword evidence="5" id="KW-0732">Signal</keyword>
<evidence type="ECO:0000313" key="8">
    <source>
        <dbReference type="Proteomes" id="UP000267469"/>
    </source>
</evidence>
<gene>
    <name evidence="7" type="ORF">ED312_18525</name>
</gene>
<feature type="domain" description="Succinylglutamate desuccinylase/Aspartoacylase catalytic" evidence="6">
    <location>
        <begin position="63"/>
        <end position="255"/>
    </location>
</feature>
<protein>
    <submittedName>
        <fullName evidence="7">Succinylglutamate desuccinylase</fullName>
    </submittedName>
</protein>
<proteinExistence type="predicted"/>
<comment type="cofactor">
    <cofactor evidence="1">
        <name>Zn(2+)</name>
        <dbReference type="ChEBI" id="CHEBI:29105"/>
    </cofactor>
</comment>
<dbReference type="Proteomes" id="UP000267469">
    <property type="component" value="Unassembled WGS sequence"/>
</dbReference>
<evidence type="ECO:0000256" key="4">
    <source>
        <dbReference type="ARBA" id="ARBA00022833"/>
    </source>
</evidence>
<dbReference type="EMBL" id="RJTM01000122">
    <property type="protein sequence ID" value="RNL81727.1"/>
    <property type="molecule type" value="Genomic_DNA"/>
</dbReference>
<dbReference type="PIRSF" id="PIRSF039012">
    <property type="entry name" value="ASP"/>
    <property type="match status" value="1"/>
</dbReference>
<keyword evidence="4" id="KW-0862">Zinc</keyword>
<evidence type="ECO:0000256" key="3">
    <source>
        <dbReference type="ARBA" id="ARBA00022801"/>
    </source>
</evidence>
<accession>A0A3N0E1K7</accession>
<evidence type="ECO:0000256" key="2">
    <source>
        <dbReference type="ARBA" id="ARBA00022723"/>
    </source>
</evidence>
<dbReference type="PANTHER" id="PTHR37326:SF1">
    <property type="entry name" value="BLL3975 PROTEIN"/>
    <property type="match status" value="1"/>
</dbReference>
<feature type="signal peptide" evidence="5">
    <location>
        <begin position="1"/>
        <end position="20"/>
    </location>
</feature>
<dbReference type="InterPro" id="IPR043795">
    <property type="entry name" value="N-alpha-Ac-DABA-like"/>
</dbReference>
<dbReference type="InterPro" id="IPR053138">
    <property type="entry name" value="N-alpha-Ac-DABA_deacetylase"/>
</dbReference>
<organism evidence="7 8">
    <name type="scientific">Sinomicrobium pectinilyticum</name>
    <dbReference type="NCBI Taxonomy" id="1084421"/>
    <lineage>
        <taxon>Bacteria</taxon>
        <taxon>Pseudomonadati</taxon>
        <taxon>Bacteroidota</taxon>
        <taxon>Flavobacteriia</taxon>
        <taxon>Flavobacteriales</taxon>
        <taxon>Flavobacteriaceae</taxon>
        <taxon>Sinomicrobium</taxon>
    </lineage>
</organism>
<dbReference type="GO" id="GO:0046872">
    <property type="term" value="F:metal ion binding"/>
    <property type="evidence" value="ECO:0007669"/>
    <property type="project" value="UniProtKB-KW"/>
</dbReference>
<dbReference type="Pfam" id="PF24827">
    <property type="entry name" value="AstE_AspA_cat"/>
    <property type="match status" value="1"/>
</dbReference>
<dbReference type="GO" id="GO:0016788">
    <property type="term" value="F:hydrolase activity, acting on ester bonds"/>
    <property type="evidence" value="ECO:0007669"/>
    <property type="project" value="InterPro"/>
</dbReference>
<evidence type="ECO:0000259" key="6">
    <source>
        <dbReference type="Pfam" id="PF24827"/>
    </source>
</evidence>
<feature type="chain" id="PRO_5018211355" evidence="5">
    <location>
        <begin position="21"/>
        <end position="346"/>
    </location>
</feature>
<name>A0A3N0E1K7_SINP1</name>
<reference evidence="7 8" key="1">
    <citation type="submission" date="2018-10" db="EMBL/GenBank/DDBJ databases">
        <title>Sinomicrobium pectinilyticum sp. nov., a pectinase-producing bacterium isolated from alkaline and saline soil, and emended description of the genus Sinomicrobium.</title>
        <authorList>
            <person name="Cheng B."/>
            <person name="Li C."/>
            <person name="Lai Q."/>
            <person name="Du M."/>
            <person name="Shao Z."/>
            <person name="Xu P."/>
            <person name="Yang C."/>
        </authorList>
    </citation>
    <scope>NUCLEOTIDE SEQUENCE [LARGE SCALE GENOMIC DNA]</scope>
    <source>
        <strain evidence="7 8">5DNS001</strain>
    </source>
</reference>
<keyword evidence="3" id="KW-0378">Hydrolase</keyword>
<comment type="caution">
    <text evidence="7">The sequence shown here is derived from an EMBL/GenBank/DDBJ whole genome shotgun (WGS) entry which is preliminary data.</text>
</comment>
<dbReference type="RefSeq" id="WP_123217518.1">
    <property type="nucleotide sequence ID" value="NZ_RJTM01000122.1"/>
</dbReference>
<evidence type="ECO:0000256" key="5">
    <source>
        <dbReference type="SAM" id="SignalP"/>
    </source>
</evidence>
<sequence length="346" mass="38588">MKILQIAFMLLLCNSNSALHAQNDFILWKNISPASRLDTLLKIIDTKDEATLPISVIKGKNKGPVFTIVGGIHGYEYPPIIALQDILTEIDPVKLNGTLVIIPIANTPGFYGRTVFFNPQDAKNLNRVFPGNKNGTITERIAHYISEEIIPRSDIFLDIHGGDANEDLLPFVCYYDRKDSPVQNRLARKLTRAAGFKYNVVYPYNIGPEEPALYAFKHATQQGITALSIEAGKLGTVQEDAVQLIKTGVYNMLDEMKMYRHPGDRKSKKQVWITGQDYIKSPAKGIFYSDLRSGDRISKGQLLGYITDEFGNKLTDITSPENGIILYKTGTPPVNTEEMLFCIGSI</sequence>
<dbReference type="OrthoDB" id="9782876at2"/>
<keyword evidence="2" id="KW-0479">Metal-binding</keyword>
<keyword evidence="8" id="KW-1185">Reference proteome</keyword>
<dbReference type="Gene3D" id="3.40.630.10">
    <property type="entry name" value="Zn peptidases"/>
    <property type="match status" value="1"/>
</dbReference>
<evidence type="ECO:0000256" key="1">
    <source>
        <dbReference type="ARBA" id="ARBA00001947"/>
    </source>
</evidence>
<dbReference type="AlphaFoldDB" id="A0A3N0E1K7"/>
<dbReference type="PANTHER" id="PTHR37326">
    <property type="entry name" value="BLL3975 PROTEIN"/>
    <property type="match status" value="1"/>
</dbReference>